<dbReference type="InterPro" id="IPR016166">
    <property type="entry name" value="FAD-bd_PCMH"/>
</dbReference>
<dbReference type="GO" id="GO:0071949">
    <property type="term" value="F:FAD binding"/>
    <property type="evidence" value="ECO:0007669"/>
    <property type="project" value="InterPro"/>
</dbReference>
<dbReference type="GO" id="GO:0003824">
    <property type="term" value="F:catalytic activity"/>
    <property type="evidence" value="ECO:0007669"/>
    <property type="project" value="InterPro"/>
</dbReference>
<keyword evidence="1" id="KW-0285">Flavoprotein</keyword>
<keyword evidence="2" id="KW-0274">FAD</keyword>
<dbReference type="PROSITE" id="PS51387">
    <property type="entry name" value="FAD_PCMH"/>
    <property type="match status" value="1"/>
</dbReference>
<protein>
    <submittedName>
        <fullName evidence="4">Glycolate oxidase subunit GlcE</fullName>
    </submittedName>
</protein>
<dbReference type="Proteomes" id="UP000254771">
    <property type="component" value="Unassembled WGS sequence"/>
</dbReference>
<organism evidence="4 5">
    <name type="scientific">endosymbiont of Escarpia spicata</name>
    <dbReference type="NCBI Taxonomy" id="2200908"/>
    <lineage>
        <taxon>Bacteria</taxon>
        <taxon>Pseudomonadati</taxon>
        <taxon>Pseudomonadota</taxon>
        <taxon>Gammaproteobacteria</taxon>
        <taxon>sulfur-oxidizing symbionts</taxon>
    </lineage>
</organism>
<dbReference type="Gene3D" id="3.30.465.10">
    <property type="match status" value="1"/>
</dbReference>
<feature type="domain" description="FAD-binding PCMH-type" evidence="3">
    <location>
        <begin position="1"/>
        <end position="167"/>
    </location>
</feature>
<evidence type="ECO:0000256" key="2">
    <source>
        <dbReference type="ARBA" id="ARBA00022827"/>
    </source>
</evidence>
<name>A0A370DFS3_9GAMM</name>
<evidence type="ECO:0000256" key="1">
    <source>
        <dbReference type="ARBA" id="ARBA00022630"/>
    </source>
</evidence>
<evidence type="ECO:0000259" key="3">
    <source>
        <dbReference type="PROSITE" id="PS51387"/>
    </source>
</evidence>
<dbReference type="SUPFAM" id="SSF55103">
    <property type="entry name" value="FAD-linked oxidases, C-terminal domain"/>
    <property type="match status" value="1"/>
</dbReference>
<dbReference type="InterPro" id="IPR016169">
    <property type="entry name" value="FAD-bd_PCMH_sub2"/>
</dbReference>
<keyword evidence="5" id="KW-1185">Reference proteome</keyword>
<dbReference type="InterPro" id="IPR016164">
    <property type="entry name" value="FAD-linked_Oxase-like_C"/>
</dbReference>
<dbReference type="InterPro" id="IPR006094">
    <property type="entry name" value="Oxid_FAD_bind_N"/>
</dbReference>
<sequence>MSEALQADVVQAAESGQQLCLQGGRSKDFYGRELIGEPFDLNQHRGIVDYEPTELVITARGGTPLTEIEAALTAQHQMLPFEPPHFTEASTIGGAIASGLSGPRRPWFGAPRDLLLGIKLLDGRGQILNFGGQVMKNVAGYDLSRLMAGSLGTLGILLEVSIKVLPLPPQETTLLFEADTENAHAITQRMCLDATPISGSCHMDGQLHIRLECDETRVLQLRNRFGGELVEDAEIFWRALRDQQFAFFQTDVPLWRLSMPPAADFQLPGKQLIEWGGALRWFKGDHSMEAIRSAVSATGGHAILFLNGDRSGEIFHPLNPTIALLHQRLKKVFDPKFIFNPGRLYPE</sequence>
<accession>A0A370DFS3</accession>
<dbReference type="PANTHER" id="PTHR11748">
    <property type="entry name" value="D-LACTATE DEHYDROGENASE"/>
    <property type="match status" value="1"/>
</dbReference>
<evidence type="ECO:0000313" key="4">
    <source>
        <dbReference type="EMBL" id="RDH83683.1"/>
    </source>
</evidence>
<proteinExistence type="predicted"/>
<dbReference type="Pfam" id="PF01565">
    <property type="entry name" value="FAD_binding_4"/>
    <property type="match status" value="1"/>
</dbReference>
<dbReference type="InterPro" id="IPR036318">
    <property type="entry name" value="FAD-bd_PCMH-like_sf"/>
</dbReference>
<dbReference type="EMBL" id="QFXE01000018">
    <property type="protein sequence ID" value="RDH83683.1"/>
    <property type="molecule type" value="Genomic_DNA"/>
</dbReference>
<dbReference type="AlphaFoldDB" id="A0A370DFS3"/>
<gene>
    <name evidence="4" type="ORF">DIZ78_14085</name>
</gene>
<evidence type="ECO:0000313" key="5">
    <source>
        <dbReference type="Proteomes" id="UP000254771"/>
    </source>
</evidence>
<dbReference type="NCBIfam" id="NF008439">
    <property type="entry name" value="PRK11282.1"/>
    <property type="match status" value="1"/>
</dbReference>
<dbReference type="PANTHER" id="PTHR11748:SF103">
    <property type="entry name" value="GLYCOLATE OXIDASE SUBUNIT GLCE"/>
    <property type="match status" value="1"/>
</dbReference>
<reference evidence="4 5" key="1">
    <citation type="journal article" date="2018" name="ISME J.">
        <title>Endosymbiont genomes yield clues of tubeworm success.</title>
        <authorList>
            <person name="Li Y."/>
            <person name="Liles M.R."/>
            <person name="Halanych K.M."/>
        </authorList>
    </citation>
    <scope>NUCLEOTIDE SEQUENCE [LARGE SCALE GENOMIC DNA]</scope>
    <source>
        <strain evidence="4">A1462</strain>
    </source>
</reference>
<comment type="caution">
    <text evidence="4">The sequence shown here is derived from an EMBL/GenBank/DDBJ whole genome shotgun (WGS) entry which is preliminary data.</text>
</comment>
<dbReference type="SUPFAM" id="SSF56176">
    <property type="entry name" value="FAD-binding/transporter-associated domain-like"/>
    <property type="match status" value="1"/>
</dbReference>